<dbReference type="STRING" id="931890.G8JR17"/>
<dbReference type="GO" id="GO:0034599">
    <property type="term" value="P:cellular response to oxidative stress"/>
    <property type="evidence" value="ECO:0007669"/>
    <property type="project" value="InterPro"/>
</dbReference>
<organism evidence="2 3">
    <name type="scientific">Eremothecium cymbalariae (strain CBS 270.75 / DBVPG 7215 / KCTC 17166 / NRRL Y-17582)</name>
    <name type="common">Yeast</name>
    <dbReference type="NCBI Taxonomy" id="931890"/>
    <lineage>
        <taxon>Eukaryota</taxon>
        <taxon>Fungi</taxon>
        <taxon>Dikarya</taxon>
        <taxon>Ascomycota</taxon>
        <taxon>Saccharomycotina</taxon>
        <taxon>Saccharomycetes</taxon>
        <taxon>Saccharomycetales</taxon>
        <taxon>Saccharomycetaceae</taxon>
        <taxon>Eremothecium</taxon>
    </lineage>
</organism>
<dbReference type="RefSeq" id="XP_003645403.1">
    <property type="nucleotide sequence ID" value="XM_003645355.1"/>
</dbReference>
<protein>
    <submittedName>
        <fullName evidence="2">Uncharacterized protein</fullName>
    </submittedName>
</protein>
<evidence type="ECO:0000313" key="3">
    <source>
        <dbReference type="Proteomes" id="UP000006790"/>
    </source>
</evidence>
<gene>
    <name evidence="2" type="ordered locus">Ecym_3074</name>
</gene>
<dbReference type="OrthoDB" id="5396786at2759"/>
<dbReference type="GO" id="GO:0005737">
    <property type="term" value="C:cytoplasm"/>
    <property type="evidence" value="ECO:0007669"/>
    <property type="project" value="TreeGrafter"/>
</dbReference>
<evidence type="ECO:0000256" key="1">
    <source>
        <dbReference type="SAM" id="MobiDB-lite"/>
    </source>
</evidence>
<dbReference type="InterPro" id="IPR013877">
    <property type="entry name" value="YAP-bd/ALF4/Glomulin"/>
</dbReference>
<dbReference type="PANTHER" id="PTHR28020">
    <property type="entry name" value="YAP1-BINDING PROTEIN 1-RELATED"/>
    <property type="match status" value="1"/>
</dbReference>
<dbReference type="FunCoup" id="G8JR17">
    <property type="interactions" value="82"/>
</dbReference>
<dbReference type="AlphaFoldDB" id="G8JR17"/>
<proteinExistence type="predicted"/>
<dbReference type="EMBL" id="CP002499">
    <property type="protein sequence ID" value="AET38586.1"/>
    <property type="molecule type" value="Genomic_DNA"/>
</dbReference>
<sequence length="694" mass="79371">MSTVVSEICERLRGMFEDGSVDIVSLATAIDLYAGQLNENYAIEGVVEFLECLEGLLKKDHEIVRELGWDLPKVLIGFINQKNLNWSEGLANDRVWHSVQGCFTEVSTYGNPKECFLTVCDLLSQLNIIGDDAVDEDDIGSTDISKETETLDTYEEMKRSSDDERQLSKGHQRLEDGESSISLDHLVDEERREAVFALRFHILLEFMTATLRRIPTLYPSRFLGEAIGVIFKLVKSHSDSINNVQVVLRRLYVFYKDYTDMVIRKVPSNKVSSNEDLKITIQEEQLQRELICSALTYSVAQLMKNSNPKWSVEYFSLKNYIPFESSDVEKELRLILEDFANLAESLNIDFMNEFIQSCIEESKYVYTRTTQNDSKSNERVTVTTSDSSEVIYQLAYTYELKKLADIKRLILDSRGVLLMFLVKDLKPGKMWCSNYTINDAIYMYLRFNTPSMYSKSFTNKSVTDCTLYLLIKVLSEKSYKENYETIQELPKNVNMVFIQISLINACTQRDSQLRMMQLNILAKILSLVPESIAFDFIVNTMLQCPYESAKSIVLDIAKELMLKDRYEIGSISYSSDQSKNDEAATQVSNGEFNNVAPVPPPRPHILINEDRMAAIHSLVILGIKQNKNSQDPAKLGTVLAYLNLLVVLRYKWDKFLLQEVADTIQTHFCPSDTNIPEIGFINISNNALIDFLNE</sequence>
<dbReference type="Proteomes" id="UP000006790">
    <property type="component" value="Chromosome 3"/>
</dbReference>
<keyword evidence="3" id="KW-1185">Reference proteome</keyword>
<name>G8JR17_ERECY</name>
<dbReference type="InParanoid" id="G8JR17"/>
<dbReference type="eggNOG" id="ENOG502QWJN">
    <property type="taxonomic scope" value="Eukaryota"/>
</dbReference>
<feature type="region of interest" description="Disordered" evidence="1">
    <location>
        <begin position="153"/>
        <end position="175"/>
    </location>
</feature>
<dbReference type="OMA" id="VSSVMEC"/>
<dbReference type="PANTHER" id="PTHR28020:SF1">
    <property type="entry name" value="YAP1-BINDING PROTEIN 1-RELATED"/>
    <property type="match status" value="1"/>
</dbReference>
<dbReference type="KEGG" id="erc:Ecym_3074"/>
<evidence type="ECO:0000313" key="2">
    <source>
        <dbReference type="EMBL" id="AET38586.1"/>
    </source>
</evidence>
<dbReference type="Pfam" id="PF08568">
    <property type="entry name" value="Kinetochor_Ybp2"/>
    <property type="match status" value="1"/>
</dbReference>
<dbReference type="HOGENOM" id="CLU_024514_0_0_1"/>
<dbReference type="GeneID" id="11472086"/>
<dbReference type="InterPro" id="IPR040347">
    <property type="entry name" value="YBP1/2"/>
</dbReference>
<reference evidence="3" key="1">
    <citation type="journal article" date="2012" name="G3 (Bethesda)">
        <title>Pichia sorbitophila, an interspecies yeast hybrid reveals early steps of genome resolution following polyploidization.</title>
        <authorList>
            <person name="Leh Louis V."/>
            <person name="Despons L."/>
            <person name="Friedrich A."/>
            <person name="Martin T."/>
            <person name="Durrens P."/>
            <person name="Casaregola S."/>
            <person name="Neuveglise C."/>
            <person name="Fairhead C."/>
            <person name="Marck C."/>
            <person name="Cruz J.A."/>
            <person name="Straub M.L."/>
            <person name="Kugler V."/>
            <person name="Sacerdot C."/>
            <person name="Uzunov Z."/>
            <person name="Thierry A."/>
            <person name="Weiss S."/>
            <person name="Bleykasten C."/>
            <person name="De Montigny J."/>
            <person name="Jacques N."/>
            <person name="Jung P."/>
            <person name="Lemaire M."/>
            <person name="Mallet S."/>
            <person name="Morel G."/>
            <person name="Richard G.F."/>
            <person name="Sarkar A."/>
            <person name="Savel G."/>
            <person name="Schacherer J."/>
            <person name="Seret M.L."/>
            <person name="Talla E."/>
            <person name="Samson G."/>
            <person name="Jubin C."/>
            <person name="Poulain J."/>
            <person name="Vacherie B."/>
            <person name="Barbe V."/>
            <person name="Pelletier E."/>
            <person name="Sherman D.J."/>
            <person name="Westhof E."/>
            <person name="Weissenbach J."/>
            <person name="Baret P.V."/>
            <person name="Wincker P."/>
            <person name="Gaillardin C."/>
            <person name="Dujon B."/>
            <person name="Souciet J.L."/>
        </authorList>
    </citation>
    <scope>NUCLEOTIDE SEQUENCE [LARGE SCALE GENOMIC DNA]</scope>
    <source>
        <strain evidence="3">CBS 270.75 / DBVPG 7215 / KCTC 17166 / NRRL Y-17582</strain>
    </source>
</reference>
<accession>G8JR17</accession>